<dbReference type="Proteomes" id="UP000774570">
    <property type="component" value="Unassembled WGS sequence"/>
</dbReference>
<accession>A0ABS7FYA4</accession>
<organism evidence="1 2">
    <name type="scientific">Actinomadura parmotrematis</name>
    <dbReference type="NCBI Taxonomy" id="2864039"/>
    <lineage>
        <taxon>Bacteria</taxon>
        <taxon>Bacillati</taxon>
        <taxon>Actinomycetota</taxon>
        <taxon>Actinomycetes</taxon>
        <taxon>Streptosporangiales</taxon>
        <taxon>Thermomonosporaceae</taxon>
        <taxon>Actinomadura</taxon>
    </lineage>
</organism>
<dbReference type="EMBL" id="JAIBOA010000016">
    <property type="protein sequence ID" value="MBW8485418.1"/>
    <property type="molecule type" value="Genomic_DNA"/>
</dbReference>
<name>A0ABS7FYA4_9ACTN</name>
<comment type="caution">
    <text evidence="1">The sequence shown here is derived from an EMBL/GenBank/DDBJ whole genome shotgun (WGS) entry which is preliminary data.</text>
</comment>
<proteinExistence type="predicted"/>
<gene>
    <name evidence="1" type="ORF">K1Y72_23770</name>
</gene>
<evidence type="ECO:0000313" key="2">
    <source>
        <dbReference type="Proteomes" id="UP000774570"/>
    </source>
</evidence>
<sequence>MTRPVVAAHYCDLVWLAYFVLPGEGPRRVRLATARRIVDGAHGTRFGGDERRRAKVLRKAMRPPRRLRAGLGPWLRALPAGLPDAALTAALAPLAPDERAAYALLRIAGMPRYLVRDQLAGLGVRAPWPAIEAAEALPATPVRLPEPFDPAQLRPVRRRSPIPMAAAGLLTAALVGALVVTESGETLLGGGRAASAVDLRLATAAPGAWRHGAHSLDDWPARGDLAADRAFTTAALDAWGEAAPALRPRQGDRVQLLYAGRVAGAPVAVLRDGDRIARFGGAPASLRVTAAGAGADAPVALGGGRYLLAPWDASAARPGGRPVRVAGGVTAPVVPATPCRRGPLLDLKGTGGARTIGDLGGPRPAVLAYHSPDHRAPAGEPADSARPGVLPAAGRRLWDRLGCLMPQPGRPVVEAMAWDFWTGRLPHGGKGADWVCTRTTFAGGGTATQSSLLTGAGRLATGGCDDRRPVAGTWWRSPAGRWYYLAASGRGLEPAAGGQVRRPKVAKRLLVATAPDPRTRPRQAVLPTVRAR</sequence>
<protein>
    <recommendedName>
        <fullName evidence="3">DNA-directed RNA polymerase specialized sigma24 family protein</fullName>
    </recommendedName>
</protein>
<evidence type="ECO:0008006" key="3">
    <source>
        <dbReference type="Google" id="ProtNLM"/>
    </source>
</evidence>
<dbReference type="RefSeq" id="WP_220168650.1">
    <property type="nucleotide sequence ID" value="NZ_JAIBOA010000016.1"/>
</dbReference>
<keyword evidence="2" id="KW-1185">Reference proteome</keyword>
<reference evidence="1 2" key="1">
    <citation type="submission" date="2021-07" db="EMBL/GenBank/DDBJ databases">
        <title>Actinomadura sp. PM05-2 isolated from lichen.</title>
        <authorList>
            <person name="Somphong A."/>
            <person name="Phongsopitanun W."/>
            <person name="Tanasupawat S."/>
            <person name="Peongsungnone V."/>
        </authorList>
    </citation>
    <scope>NUCLEOTIDE SEQUENCE [LARGE SCALE GENOMIC DNA]</scope>
    <source>
        <strain evidence="1 2">PM05-2</strain>
    </source>
</reference>
<evidence type="ECO:0000313" key="1">
    <source>
        <dbReference type="EMBL" id="MBW8485418.1"/>
    </source>
</evidence>